<comment type="similarity">
    <text evidence="2">Belongs to the Tom22 family.</text>
</comment>
<evidence type="ECO:0000256" key="11">
    <source>
        <dbReference type="ARBA" id="ARBA00023136"/>
    </source>
</evidence>
<evidence type="ECO:0000313" key="15">
    <source>
        <dbReference type="EMBL" id="CAF1673506.1"/>
    </source>
</evidence>
<comment type="subcellular location">
    <subcellularLocation>
        <location evidence="1">Mitochondrion outer membrane</location>
        <topology evidence="1">Single-pass membrane protein</topology>
    </subcellularLocation>
</comment>
<dbReference type="EMBL" id="CAJNOV010012939">
    <property type="protein sequence ID" value="CAF1502411.1"/>
    <property type="molecule type" value="Genomic_DNA"/>
</dbReference>
<keyword evidence="4" id="KW-0813">Transport</keyword>
<protein>
    <recommendedName>
        <fullName evidence="3">Mitochondrial import receptor subunit TOM22 homolog</fullName>
    </recommendedName>
</protein>
<dbReference type="EMBL" id="CAJNRF010008215">
    <property type="protein sequence ID" value="CAF2099601.1"/>
    <property type="molecule type" value="Genomic_DNA"/>
</dbReference>
<evidence type="ECO:0000313" key="14">
    <source>
        <dbReference type="EMBL" id="CAF1502411.1"/>
    </source>
</evidence>
<dbReference type="CDD" id="cd22884">
    <property type="entry name" value="TOM22"/>
    <property type="match status" value="1"/>
</dbReference>
<evidence type="ECO:0000313" key="22">
    <source>
        <dbReference type="EMBL" id="CAF4800098.1"/>
    </source>
</evidence>
<evidence type="ECO:0000313" key="16">
    <source>
        <dbReference type="EMBL" id="CAF1982287.1"/>
    </source>
</evidence>
<dbReference type="Pfam" id="PF04281">
    <property type="entry name" value="Tom22"/>
    <property type="match status" value="1"/>
</dbReference>
<dbReference type="EMBL" id="CAJOBF010001926">
    <property type="protein sequence ID" value="CAF3995867.1"/>
    <property type="molecule type" value="Genomic_DNA"/>
</dbReference>
<evidence type="ECO:0000313" key="18">
    <source>
        <dbReference type="EMBL" id="CAF2100864.1"/>
    </source>
</evidence>
<evidence type="ECO:0000256" key="7">
    <source>
        <dbReference type="ARBA" id="ARBA00022927"/>
    </source>
</evidence>
<keyword evidence="24" id="KW-1185">Reference proteome</keyword>
<dbReference type="GO" id="GO:0006886">
    <property type="term" value="P:intracellular protein transport"/>
    <property type="evidence" value="ECO:0007669"/>
    <property type="project" value="InterPro"/>
</dbReference>
<evidence type="ECO:0000256" key="13">
    <source>
        <dbReference type="SAM" id="MobiDB-lite"/>
    </source>
</evidence>
<keyword evidence="8" id="KW-1133">Transmembrane helix</keyword>
<evidence type="ECO:0000256" key="4">
    <source>
        <dbReference type="ARBA" id="ARBA00022448"/>
    </source>
</evidence>
<dbReference type="EMBL" id="CAJNRE010002503">
    <property type="protein sequence ID" value="CAF1982287.1"/>
    <property type="molecule type" value="Genomic_DNA"/>
</dbReference>
<evidence type="ECO:0000313" key="20">
    <source>
        <dbReference type="EMBL" id="CAF4330221.1"/>
    </source>
</evidence>
<evidence type="ECO:0000256" key="3">
    <source>
        <dbReference type="ARBA" id="ARBA00016229"/>
    </source>
</evidence>
<dbReference type="Proteomes" id="UP000681720">
    <property type="component" value="Unassembled WGS sequence"/>
</dbReference>
<evidence type="ECO:0000313" key="19">
    <source>
        <dbReference type="EMBL" id="CAF3995867.1"/>
    </source>
</evidence>
<evidence type="ECO:0000256" key="9">
    <source>
        <dbReference type="ARBA" id="ARBA00023010"/>
    </source>
</evidence>
<dbReference type="Proteomes" id="UP000663856">
    <property type="component" value="Unassembled WGS sequence"/>
</dbReference>
<evidence type="ECO:0000256" key="12">
    <source>
        <dbReference type="ARBA" id="ARBA00023170"/>
    </source>
</evidence>
<dbReference type="Proteomes" id="UP000663834">
    <property type="component" value="Unassembled WGS sequence"/>
</dbReference>
<dbReference type="EMBL" id="CAJNOW010019590">
    <property type="protein sequence ID" value="CAF1673506.1"/>
    <property type="molecule type" value="Genomic_DNA"/>
</dbReference>
<dbReference type="PANTHER" id="PTHR12504">
    <property type="entry name" value="MITOCHONDRIAL IMPORT RECEPTOR SUBUNIT TOM22"/>
    <property type="match status" value="1"/>
</dbReference>
<evidence type="ECO:0000313" key="17">
    <source>
        <dbReference type="EMBL" id="CAF2099601.1"/>
    </source>
</evidence>
<keyword evidence="6" id="KW-1000">Mitochondrion outer membrane</keyword>
<keyword evidence="7" id="KW-0653">Protein transport</keyword>
<dbReference type="Proteomes" id="UP000663866">
    <property type="component" value="Unassembled WGS sequence"/>
</dbReference>
<evidence type="ECO:0000256" key="10">
    <source>
        <dbReference type="ARBA" id="ARBA00023128"/>
    </source>
</evidence>
<evidence type="ECO:0000256" key="1">
    <source>
        <dbReference type="ARBA" id="ARBA00004572"/>
    </source>
</evidence>
<dbReference type="Proteomes" id="UP000663855">
    <property type="component" value="Unassembled WGS sequence"/>
</dbReference>
<keyword evidence="9" id="KW-0811">Translocation</keyword>
<dbReference type="Proteomes" id="UP000663842">
    <property type="component" value="Unassembled WGS sequence"/>
</dbReference>
<dbReference type="Proteomes" id="UP000681967">
    <property type="component" value="Unassembled WGS sequence"/>
</dbReference>
<keyword evidence="11" id="KW-0472">Membrane</keyword>
<accession>A0A816TQG1</accession>
<evidence type="ECO:0000256" key="8">
    <source>
        <dbReference type="ARBA" id="ARBA00022989"/>
    </source>
</evidence>
<feature type="region of interest" description="Disordered" evidence="13">
    <location>
        <begin position="59"/>
        <end position="88"/>
    </location>
</feature>
<keyword evidence="5" id="KW-0812">Transmembrane</keyword>
<keyword evidence="10" id="KW-0496">Mitochondrion</keyword>
<name>A0A816TQG1_9BILA</name>
<evidence type="ECO:0000313" key="21">
    <source>
        <dbReference type="EMBL" id="CAF4439818.1"/>
    </source>
</evidence>
<dbReference type="PANTHER" id="PTHR12504:SF0">
    <property type="entry name" value="MITOCHONDRIAL IMPORT RECEPTOR SUBUNIT TOM22 HOMOLOG"/>
    <property type="match status" value="1"/>
</dbReference>
<keyword evidence="12" id="KW-0675">Receptor</keyword>
<dbReference type="EMBL" id="CAJOBJ010041790">
    <property type="protein sequence ID" value="CAF4330221.1"/>
    <property type="molecule type" value="Genomic_DNA"/>
</dbReference>
<dbReference type="EMBL" id="CAJOBH010139954">
    <property type="protein sequence ID" value="CAF4800098.1"/>
    <property type="molecule type" value="Genomic_DNA"/>
</dbReference>
<dbReference type="EMBL" id="CAJOBG010044876">
    <property type="protein sequence ID" value="CAF4439818.1"/>
    <property type="molecule type" value="Genomic_DNA"/>
</dbReference>
<dbReference type="EMBL" id="CAJNRG010008034">
    <property type="protein sequence ID" value="CAF2100864.1"/>
    <property type="molecule type" value="Genomic_DNA"/>
</dbReference>
<gene>
    <name evidence="22" type="ORF">BYL167_LOCUS48105</name>
    <name evidence="14" type="ORF">CJN711_LOCUS27325</name>
    <name evidence="20" type="ORF">GIL414_LOCUS27091</name>
    <name evidence="15" type="ORF">KQP761_LOCUS34788</name>
    <name evidence="16" type="ORF">MBJ925_LOCUS7351</name>
    <name evidence="21" type="ORF">OVN521_LOCUS37230</name>
    <name evidence="19" type="ORF">UXM345_LOCUS15881</name>
    <name evidence="17" type="ORF">WKI299_LOCUS19956</name>
    <name evidence="18" type="ORF">XDN619_LOCUS18660</name>
</gene>
<dbReference type="GO" id="GO:0005741">
    <property type="term" value="C:mitochondrial outer membrane"/>
    <property type="evidence" value="ECO:0007669"/>
    <property type="project" value="UniProtKB-SubCell"/>
</dbReference>
<organism evidence="17 23">
    <name type="scientific">Rotaria magnacalcarata</name>
    <dbReference type="NCBI Taxonomy" id="392030"/>
    <lineage>
        <taxon>Eukaryota</taxon>
        <taxon>Metazoa</taxon>
        <taxon>Spiralia</taxon>
        <taxon>Gnathifera</taxon>
        <taxon>Rotifera</taxon>
        <taxon>Eurotatoria</taxon>
        <taxon>Bdelloidea</taxon>
        <taxon>Philodinida</taxon>
        <taxon>Philodinidae</taxon>
        <taxon>Rotaria</taxon>
    </lineage>
</organism>
<dbReference type="AlphaFoldDB" id="A0A816TQG1"/>
<comment type="caution">
    <text evidence="17">The sequence shown here is derived from an EMBL/GenBank/DDBJ whole genome shotgun (WGS) entry which is preliminary data.</text>
</comment>
<dbReference type="InterPro" id="IPR005683">
    <property type="entry name" value="Tom22"/>
</dbReference>
<evidence type="ECO:0000256" key="5">
    <source>
        <dbReference type="ARBA" id="ARBA00022692"/>
    </source>
</evidence>
<evidence type="ECO:0000256" key="2">
    <source>
        <dbReference type="ARBA" id="ARBA00009874"/>
    </source>
</evidence>
<dbReference type="Proteomes" id="UP000663824">
    <property type="component" value="Unassembled WGS sequence"/>
</dbReference>
<evidence type="ECO:0000313" key="23">
    <source>
        <dbReference type="Proteomes" id="UP000663856"/>
    </source>
</evidence>
<dbReference type="OrthoDB" id="10016939at2759"/>
<dbReference type="Proteomes" id="UP000663887">
    <property type="component" value="Unassembled WGS sequence"/>
</dbReference>
<sequence length="188" mass="20746">MDDKTLRPPTTEHDGVEYAPTAEMMMMNSTAEMIMVNSTAANDNDARDLDLPGFVIQQPRPQETAVRANQPVVTSTRANKSRGGDDDDDLLLEDETFLERIIALREMFPEALQNAVGALNRTMIDATKLAFNKGRTASWWFTSTMCVLVFPILIQKELLQVAEQISREQRSILLGPQAATGAISGAAF</sequence>
<reference evidence="17" key="1">
    <citation type="submission" date="2021-02" db="EMBL/GenBank/DDBJ databases">
        <authorList>
            <person name="Nowell W R."/>
        </authorList>
    </citation>
    <scope>NUCLEOTIDE SEQUENCE</scope>
</reference>
<evidence type="ECO:0000313" key="24">
    <source>
        <dbReference type="Proteomes" id="UP000663866"/>
    </source>
</evidence>
<evidence type="ECO:0000256" key="6">
    <source>
        <dbReference type="ARBA" id="ARBA00022787"/>
    </source>
</evidence>
<proteinExistence type="inferred from homology"/>